<keyword evidence="7" id="KW-0325">Glycoprotein</keyword>
<comment type="cofactor">
    <cofactor evidence="1">
        <name>Zn(2+)</name>
        <dbReference type="ChEBI" id="CHEBI:29105"/>
    </cofactor>
</comment>
<reference evidence="11" key="1">
    <citation type="submission" date="2023-01" db="EMBL/GenBank/DDBJ databases">
        <title>Genome assembly of the deep-sea coral Lophelia pertusa.</title>
        <authorList>
            <person name="Herrera S."/>
            <person name="Cordes E."/>
        </authorList>
    </citation>
    <scope>NUCLEOTIDE SEQUENCE</scope>
    <source>
        <strain evidence="11">USNM1676648</strain>
        <tissue evidence="11">Polyp</tissue>
    </source>
</reference>
<keyword evidence="3 11" id="KW-0645">Protease</keyword>
<organism evidence="11 12">
    <name type="scientific">Desmophyllum pertusum</name>
    <dbReference type="NCBI Taxonomy" id="174260"/>
    <lineage>
        <taxon>Eukaryota</taxon>
        <taxon>Metazoa</taxon>
        <taxon>Cnidaria</taxon>
        <taxon>Anthozoa</taxon>
        <taxon>Hexacorallia</taxon>
        <taxon>Scleractinia</taxon>
        <taxon>Caryophylliina</taxon>
        <taxon>Caryophylliidae</taxon>
        <taxon>Desmophyllum</taxon>
    </lineage>
</organism>
<dbReference type="PANTHER" id="PTHR11532:SF73">
    <property type="entry name" value="CARBOXYPEPTIDASE D"/>
    <property type="match status" value="1"/>
</dbReference>
<keyword evidence="12" id="KW-1185">Reference proteome</keyword>
<evidence type="ECO:0000256" key="9">
    <source>
        <dbReference type="SAM" id="MobiDB-lite"/>
    </source>
</evidence>
<evidence type="ECO:0000256" key="1">
    <source>
        <dbReference type="ARBA" id="ARBA00001947"/>
    </source>
</evidence>
<dbReference type="SMART" id="SM00631">
    <property type="entry name" value="Zn_pept"/>
    <property type="match status" value="1"/>
</dbReference>
<feature type="active site" description="Proton donor/acceptor" evidence="8">
    <location>
        <position position="109"/>
    </location>
</feature>
<dbReference type="AlphaFoldDB" id="A0A9W9YVL0"/>
<dbReference type="InterPro" id="IPR000834">
    <property type="entry name" value="Peptidase_M14"/>
</dbReference>
<dbReference type="GO" id="GO:0008270">
    <property type="term" value="F:zinc ion binding"/>
    <property type="evidence" value="ECO:0007669"/>
    <property type="project" value="InterPro"/>
</dbReference>
<dbReference type="Gene3D" id="2.60.40.1120">
    <property type="entry name" value="Carboxypeptidase-like, regulatory domain"/>
    <property type="match status" value="1"/>
</dbReference>
<feature type="region of interest" description="Disordered" evidence="9">
    <location>
        <begin position="211"/>
        <end position="249"/>
    </location>
</feature>
<evidence type="ECO:0000256" key="6">
    <source>
        <dbReference type="ARBA" id="ARBA00022833"/>
    </source>
</evidence>
<evidence type="ECO:0000256" key="3">
    <source>
        <dbReference type="ARBA" id="ARBA00022645"/>
    </source>
</evidence>
<dbReference type="GO" id="GO:0004181">
    <property type="term" value="F:metallocarboxypeptidase activity"/>
    <property type="evidence" value="ECO:0007669"/>
    <property type="project" value="InterPro"/>
</dbReference>
<evidence type="ECO:0000313" key="11">
    <source>
        <dbReference type="EMBL" id="KAJ7370252.1"/>
    </source>
</evidence>
<protein>
    <submittedName>
        <fullName evidence="11">Carboxypeptidase N catalytic chain</fullName>
    </submittedName>
</protein>
<comment type="similarity">
    <text evidence="2 8">Belongs to the peptidase M14 family.</text>
</comment>
<name>A0A9W9YVL0_9CNID</name>
<evidence type="ECO:0000256" key="5">
    <source>
        <dbReference type="ARBA" id="ARBA00022801"/>
    </source>
</evidence>
<keyword evidence="6" id="KW-0862">Zinc</keyword>
<dbReference type="InterPro" id="IPR008969">
    <property type="entry name" value="CarboxyPept-like_regulatory"/>
</dbReference>
<dbReference type="InterPro" id="IPR057247">
    <property type="entry name" value="CARBOXYPEPT_ZN_2"/>
</dbReference>
<evidence type="ECO:0000256" key="7">
    <source>
        <dbReference type="ARBA" id="ARBA00023180"/>
    </source>
</evidence>
<evidence type="ECO:0000256" key="4">
    <source>
        <dbReference type="ARBA" id="ARBA00022723"/>
    </source>
</evidence>
<keyword evidence="5" id="KW-0378">Hydrolase</keyword>
<proteinExistence type="inferred from homology"/>
<evidence type="ECO:0000259" key="10">
    <source>
        <dbReference type="PROSITE" id="PS52035"/>
    </source>
</evidence>
<evidence type="ECO:0000313" key="12">
    <source>
        <dbReference type="Proteomes" id="UP001163046"/>
    </source>
</evidence>
<dbReference type="InterPro" id="IPR050753">
    <property type="entry name" value="Peptidase_M14_domain"/>
</dbReference>
<feature type="domain" description="Peptidase M14" evidence="10">
    <location>
        <begin position="1"/>
        <end position="139"/>
    </location>
</feature>
<sequence length="270" mass="29391">MKWIEEIPFVLSANLHGGSLVANYPFDDSPTGHSEYSKSPDDDVFKELAKSYSMVHPTMHLKNPTLALPEVPPDHFQDGVTNGAAWYSVSGGMQDYNYMNSNCFEITVEQGCKKFPEASELPKDWEENKRALIAFMDMDSQGAPIVGAHIQVDNRRKDIITAKDGDYWRLLLPGGYKVTAGALGYEPLSKEVTVTEGDAKELNFVLKKSAPTNTSLDTEQSDSDVPNPVEDSKPEPGSPPNVVPIGPSMATGGGMMMGVGCRMEGATGWL</sequence>
<dbReference type="PROSITE" id="PS52035">
    <property type="entry name" value="PEPTIDASE_M14"/>
    <property type="match status" value="1"/>
</dbReference>
<dbReference type="SUPFAM" id="SSF49464">
    <property type="entry name" value="Carboxypeptidase regulatory domain-like"/>
    <property type="match status" value="1"/>
</dbReference>
<dbReference type="GO" id="GO:0005615">
    <property type="term" value="C:extracellular space"/>
    <property type="evidence" value="ECO:0007669"/>
    <property type="project" value="TreeGrafter"/>
</dbReference>
<dbReference type="GO" id="GO:0006518">
    <property type="term" value="P:peptide metabolic process"/>
    <property type="evidence" value="ECO:0007669"/>
    <property type="project" value="TreeGrafter"/>
</dbReference>
<evidence type="ECO:0000256" key="2">
    <source>
        <dbReference type="ARBA" id="ARBA00005988"/>
    </source>
</evidence>
<dbReference type="Pfam" id="PF13620">
    <property type="entry name" value="CarboxypepD_reg"/>
    <property type="match status" value="1"/>
</dbReference>
<evidence type="ECO:0000256" key="8">
    <source>
        <dbReference type="PROSITE-ProRule" id="PRU01379"/>
    </source>
</evidence>
<dbReference type="PANTHER" id="PTHR11532">
    <property type="entry name" value="PROTEASE M14 CARBOXYPEPTIDASE"/>
    <property type="match status" value="1"/>
</dbReference>
<dbReference type="Gene3D" id="3.40.630.10">
    <property type="entry name" value="Zn peptidases"/>
    <property type="match status" value="1"/>
</dbReference>
<dbReference type="EMBL" id="MU826870">
    <property type="protein sequence ID" value="KAJ7370252.1"/>
    <property type="molecule type" value="Genomic_DNA"/>
</dbReference>
<dbReference type="CDD" id="cd11308">
    <property type="entry name" value="Peptidase_M14NE-CP-C_like"/>
    <property type="match status" value="1"/>
</dbReference>
<gene>
    <name evidence="11" type="primary">CPN1_2</name>
    <name evidence="11" type="ORF">OS493_033598</name>
</gene>
<dbReference type="SUPFAM" id="SSF53187">
    <property type="entry name" value="Zn-dependent exopeptidases"/>
    <property type="match status" value="1"/>
</dbReference>
<dbReference type="Proteomes" id="UP001163046">
    <property type="component" value="Unassembled WGS sequence"/>
</dbReference>
<dbReference type="Pfam" id="PF00246">
    <property type="entry name" value="Peptidase_M14"/>
    <property type="match status" value="1"/>
</dbReference>
<keyword evidence="3 11" id="KW-0121">Carboxypeptidase</keyword>
<accession>A0A9W9YVL0</accession>
<comment type="caution">
    <text evidence="11">The sequence shown here is derived from an EMBL/GenBank/DDBJ whole genome shotgun (WGS) entry which is preliminary data.</text>
</comment>
<dbReference type="OrthoDB" id="10249045at2759"/>
<dbReference type="GO" id="GO:0016485">
    <property type="term" value="P:protein processing"/>
    <property type="evidence" value="ECO:0007669"/>
    <property type="project" value="TreeGrafter"/>
</dbReference>
<dbReference type="PROSITE" id="PS00133">
    <property type="entry name" value="CARBOXYPEPT_ZN_2"/>
    <property type="match status" value="1"/>
</dbReference>
<keyword evidence="4" id="KW-0479">Metal-binding</keyword>